<feature type="binding site" evidence="15">
    <location>
        <position position="140"/>
    </location>
    <ligand>
        <name>Mg(2+)</name>
        <dbReference type="ChEBI" id="CHEBI:18420"/>
    </ligand>
</feature>
<dbReference type="InterPro" id="IPR037013">
    <property type="entry name" value="GSH-S_sub-bd_sf"/>
</dbReference>
<dbReference type="Gene3D" id="3.30.470.20">
    <property type="entry name" value="ATP-grasp fold, B domain"/>
    <property type="match status" value="1"/>
</dbReference>
<dbReference type="EC" id="6.3.2.3" evidence="4 13"/>
<dbReference type="AlphaFoldDB" id="A0A3M6TRP4"/>
<dbReference type="Pfam" id="PF03917">
    <property type="entry name" value="GSH_synth_ATP"/>
    <property type="match status" value="1"/>
</dbReference>
<comment type="similarity">
    <text evidence="2 13">Belongs to the eukaryotic GSH synthase family.</text>
</comment>
<dbReference type="GO" id="GO:0005829">
    <property type="term" value="C:cytosol"/>
    <property type="evidence" value="ECO:0007669"/>
    <property type="project" value="TreeGrafter"/>
</dbReference>
<evidence type="ECO:0000256" key="3">
    <source>
        <dbReference type="ARBA" id="ARBA00011738"/>
    </source>
</evidence>
<dbReference type="Gene3D" id="3.40.50.1760">
    <property type="entry name" value="Glutathione synthase, substrate-binding domain superfamily, eukaryotic"/>
    <property type="match status" value="1"/>
</dbReference>
<evidence type="ECO:0000256" key="12">
    <source>
        <dbReference type="ARBA" id="ARBA00048871"/>
    </source>
</evidence>
<name>A0A3M6TRP4_POCDA</name>
<feature type="binding site" evidence="14">
    <location>
        <begin position="364"/>
        <end position="373"/>
    </location>
    <ligand>
        <name>ATP</name>
        <dbReference type="ChEBI" id="CHEBI:30616"/>
    </ligand>
</feature>
<comment type="catalytic activity">
    <reaction evidence="12">
        <text>gamma-L-glutamyl-L-cysteine + glycine + ATP = glutathione + ADP + phosphate + H(+)</text>
        <dbReference type="Rhea" id="RHEA:13557"/>
        <dbReference type="ChEBI" id="CHEBI:15378"/>
        <dbReference type="ChEBI" id="CHEBI:30616"/>
        <dbReference type="ChEBI" id="CHEBI:43474"/>
        <dbReference type="ChEBI" id="CHEBI:57305"/>
        <dbReference type="ChEBI" id="CHEBI:57925"/>
        <dbReference type="ChEBI" id="CHEBI:58173"/>
        <dbReference type="ChEBI" id="CHEBI:456216"/>
        <dbReference type="EC" id="6.3.2.3"/>
    </reaction>
    <physiologicalReaction direction="left-to-right" evidence="12">
        <dbReference type="Rhea" id="RHEA:13558"/>
    </physiologicalReaction>
</comment>
<feature type="binding site" evidence="14">
    <location>
        <position position="453"/>
    </location>
    <ligand>
        <name>ATP</name>
        <dbReference type="ChEBI" id="CHEBI:30616"/>
    </ligand>
</feature>
<reference evidence="18 19" key="1">
    <citation type="journal article" date="2018" name="Sci. Rep.">
        <title>Comparative analysis of the Pocillopora damicornis genome highlights role of immune system in coral evolution.</title>
        <authorList>
            <person name="Cunning R."/>
            <person name="Bay R.A."/>
            <person name="Gillette P."/>
            <person name="Baker A.C."/>
            <person name="Traylor-Knowles N."/>
        </authorList>
    </citation>
    <scope>NUCLEOTIDE SEQUENCE [LARGE SCALE GENOMIC DNA]</scope>
    <source>
        <strain evidence="18">RSMAS</strain>
        <tissue evidence="18">Whole animal</tissue>
    </source>
</reference>
<dbReference type="InterPro" id="IPR014042">
    <property type="entry name" value="Glutathione_synthase_a-hlx"/>
</dbReference>
<feature type="binding site" evidence="14">
    <location>
        <position position="306"/>
    </location>
    <ligand>
        <name>ATP</name>
        <dbReference type="ChEBI" id="CHEBI:30616"/>
    </ligand>
</feature>
<comment type="subunit">
    <text evidence="3">Homodimer.</text>
</comment>
<keyword evidence="8 13" id="KW-0479">Metal-binding</keyword>
<dbReference type="Proteomes" id="UP000275408">
    <property type="component" value="Unassembled WGS sequence"/>
</dbReference>
<feature type="binding site" evidence="15">
    <location>
        <position position="368"/>
    </location>
    <ligand>
        <name>Mg(2+)</name>
        <dbReference type="ChEBI" id="CHEBI:18420"/>
    </ligand>
</feature>
<feature type="binding site" evidence="14">
    <location>
        <position position="451"/>
    </location>
    <ligand>
        <name>substrate</name>
    </ligand>
</feature>
<dbReference type="Gene3D" id="1.10.1080.10">
    <property type="entry name" value="Glutathione Synthetase, Chain A, domain 3"/>
    <property type="match status" value="1"/>
</dbReference>
<dbReference type="UniPathway" id="UPA00142">
    <property type="reaction ID" value="UER00210"/>
</dbReference>
<evidence type="ECO:0000256" key="7">
    <source>
        <dbReference type="ARBA" id="ARBA00022684"/>
    </source>
</evidence>
<dbReference type="FunFam" id="3.30.1490.50:FF:000002">
    <property type="entry name" value="Glutathione synthetase"/>
    <property type="match status" value="1"/>
</dbReference>
<dbReference type="InterPro" id="IPR014709">
    <property type="entry name" value="Glutathione_synthase_C_euk"/>
</dbReference>
<evidence type="ECO:0000256" key="16">
    <source>
        <dbReference type="SAM" id="MobiDB-lite"/>
    </source>
</evidence>
<evidence type="ECO:0000256" key="15">
    <source>
        <dbReference type="PIRSR" id="PIRSR001558-2"/>
    </source>
</evidence>
<dbReference type="GO" id="GO:0005524">
    <property type="term" value="F:ATP binding"/>
    <property type="evidence" value="ECO:0007669"/>
    <property type="project" value="UniProtKB-UniRule"/>
</dbReference>
<evidence type="ECO:0000256" key="11">
    <source>
        <dbReference type="ARBA" id="ARBA00022842"/>
    </source>
</evidence>
<dbReference type="Pfam" id="PF03199">
    <property type="entry name" value="GSH_synthase"/>
    <property type="match status" value="1"/>
</dbReference>
<dbReference type="OrthoDB" id="2020073at2759"/>
<comment type="pathway">
    <text evidence="1 13">Sulfur metabolism; glutathione biosynthesis; glutathione from L-cysteine and L-glutamate: step 2/2.</text>
</comment>
<dbReference type="NCBIfam" id="TIGR01986">
    <property type="entry name" value="glut_syn_euk"/>
    <property type="match status" value="1"/>
</dbReference>
<keyword evidence="19" id="KW-1185">Reference proteome</keyword>
<dbReference type="PANTHER" id="PTHR11130:SF0">
    <property type="entry name" value="GLUTATHIONE SYNTHETASE"/>
    <property type="match status" value="1"/>
</dbReference>
<feature type="binding site" evidence="14">
    <location>
        <position position="426"/>
    </location>
    <ligand>
        <name>ATP</name>
        <dbReference type="ChEBI" id="CHEBI:30616"/>
    </ligand>
</feature>
<evidence type="ECO:0000256" key="14">
    <source>
        <dbReference type="PIRSR" id="PIRSR001558-1"/>
    </source>
</evidence>
<evidence type="ECO:0000256" key="13">
    <source>
        <dbReference type="PIRNR" id="PIRNR001558"/>
    </source>
</evidence>
<dbReference type="GO" id="GO:0043295">
    <property type="term" value="F:glutathione binding"/>
    <property type="evidence" value="ECO:0007669"/>
    <property type="project" value="UniProtKB-UniRule"/>
</dbReference>
<evidence type="ECO:0000256" key="9">
    <source>
        <dbReference type="ARBA" id="ARBA00022741"/>
    </source>
</evidence>
<dbReference type="Gene3D" id="3.30.1490.80">
    <property type="match status" value="1"/>
</dbReference>
<comment type="caution">
    <text evidence="18">The sequence shown here is derived from an EMBL/GenBank/DDBJ whole genome shotgun (WGS) entry which is preliminary data.</text>
</comment>
<evidence type="ECO:0000313" key="18">
    <source>
        <dbReference type="EMBL" id="RMX44107.1"/>
    </source>
</evidence>
<dbReference type="PANTHER" id="PTHR11130">
    <property type="entry name" value="GLUTATHIONE SYNTHETASE"/>
    <property type="match status" value="1"/>
</dbReference>
<dbReference type="InterPro" id="IPR016185">
    <property type="entry name" value="PreATP-grasp_dom_sf"/>
</dbReference>
<evidence type="ECO:0000256" key="8">
    <source>
        <dbReference type="ARBA" id="ARBA00022723"/>
    </source>
</evidence>
<evidence type="ECO:0000256" key="10">
    <source>
        <dbReference type="ARBA" id="ARBA00022840"/>
    </source>
</evidence>
<dbReference type="GO" id="GO:0004363">
    <property type="term" value="F:glutathione synthase activity"/>
    <property type="evidence" value="ECO:0007669"/>
    <property type="project" value="UniProtKB-UniRule"/>
</dbReference>
<dbReference type="STRING" id="46731.A0A3M6TRP4"/>
<protein>
    <recommendedName>
        <fullName evidence="5 13">Glutathione synthetase</fullName>
        <shortName evidence="13">GSH-S</shortName>
        <ecNumber evidence="4 13">6.3.2.3</ecNumber>
    </recommendedName>
</protein>
<sequence>MAAQQLPPEELVSYLAEEGKDYCVTHGIVMEAKDSYHAVHHAPFTLLPTPFPKRLFAQAKEVQKDFNLLVHRVSQDHEFLKGALQSTIEVDAFTAKIYEIYEKTRKEGLVQPISLGIFRSDYMLDGTNGWSENLTIKQVEINTIASSFGGLSAQMPGLHNFILDLQNGLEPSNKERLPENTSAIGVAEGFVDAWKLYGSEKAVVMMVVSENEKNRFDQRWIQHLMREIHPSARMIRKTFSDIGQTGELKDDKSLIVDGYEVAVVYFRAGYDPDNYKSEVDWNTRLMMERSRAIKCPSAAIHLAGTKKVQQVLASPGALERFISDEDMLNRIRRTFTGLFTLDEGPEGDKTVQMALADPERFVLKPQLEGGGNNIFGDDIVKTLTSTVDVKERSKFILMEKIKPPIVKNYIVRAELPKPVLADVLSEIGCFGILLNRGDEVLVNREVGHLMRTKSTAHQDGGVSSGRANLDSPYLV</sequence>
<dbReference type="SUPFAM" id="SSF52440">
    <property type="entry name" value="PreATP-grasp domain"/>
    <property type="match status" value="1"/>
</dbReference>
<keyword evidence="7 13" id="KW-0317">Glutathione biosynthesis</keyword>
<feature type="binding site" evidence="14">
    <location>
        <position position="459"/>
    </location>
    <ligand>
        <name>ATP</name>
        <dbReference type="ChEBI" id="CHEBI:30616"/>
    </ligand>
</feature>
<dbReference type="InterPro" id="IPR004887">
    <property type="entry name" value="GSH_synth_subst-bd"/>
</dbReference>
<feature type="binding site" evidence="15">
    <location>
        <position position="142"/>
    </location>
    <ligand>
        <name>Mg(2+)</name>
        <dbReference type="ChEBI" id="CHEBI:18420"/>
    </ligand>
</feature>
<keyword evidence="10 13" id="KW-0067">ATP-binding</keyword>
<keyword evidence="6 13" id="KW-0436">Ligase</keyword>
<evidence type="ECO:0000256" key="6">
    <source>
        <dbReference type="ARBA" id="ARBA00022598"/>
    </source>
</evidence>
<feature type="domain" description="Glutathione synthase substrate-binding" evidence="17">
    <location>
        <begin position="202"/>
        <end position="303"/>
    </location>
</feature>
<feature type="binding site" evidence="14">
    <location>
        <position position="119"/>
    </location>
    <ligand>
        <name>substrate</name>
    </ligand>
</feature>
<dbReference type="Gene3D" id="3.30.1490.50">
    <property type="match status" value="1"/>
</dbReference>
<evidence type="ECO:0000313" key="19">
    <source>
        <dbReference type="Proteomes" id="UP000275408"/>
    </source>
</evidence>
<dbReference type="PIRSF" id="PIRSF001558">
    <property type="entry name" value="GSHase"/>
    <property type="match status" value="1"/>
</dbReference>
<feature type="region of interest" description="Disordered" evidence="16">
    <location>
        <begin position="454"/>
        <end position="475"/>
    </location>
</feature>
<evidence type="ECO:0000259" key="17">
    <source>
        <dbReference type="Pfam" id="PF03199"/>
    </source>
</evidence>
<evidence type="ECO:0000256" key="1">
    <source>
        <dbReference type="ARBA" id="ARBA00004965"/>
    </source>
</evidence>
<feature type="binding site" evidence="14">
    <location>
        <position position="218"/>
    </location>
    <ligand>
        <name>substrate</name>
    </ligand>
</feature>
<proteinExistence type="inferred from homology"/>
<dbReference type="InterPro" id="IPR005615">
    <property type="entry name" value="Glutathione_synthase"/>
</dbReference>
<gene>
    <name evidence="18" type="ORF">pdam_00002551</name>
</gene>
<evidence type="ECO:0000256" key="5">
    <source>
        <dbReference type="ARBA" id="ARBA00020821"/>
    </source>
</evidence>
<feature type="binding site" evidence="14">
    <location>
        <position position="140"/>
    </location>
    <ligand>
        <name>ATP</name>
        <dbReference type="ChEBI" id="CHEBI:30616"/>
    </ligand>
</feature>
<dbReference type="InterPro" id="IPR014049">
    <property type="entry name" value="Glutathione_synthase_N_euk"/>
</dbReference>
<keyword evidence="9 13" id="KW-0547">Nucleotide-binding</keyword>
<accession>A0A3M6TRP4</accession>
<evidence type="ECO:0000256" key="4">
    <source>
        <dbReference type="ARBA" id="ARBA00012214"/>
    </source>
</evidence>
<dbReference type="GO" id="GO:0000287">
    <property type="term" value="F:magnesium ion binding"/>
    <property type="evidence" value="ECO:0007669"/>
    <property type="project" value="UniProtKB-UniRule"/>
</dbReference>
<keyword evidence="11 13" id="KW-0460">Magnesium</keyword>
<feature type="binding site" evidence="14">
    <location>
        <begin position="398"/>
        <end position="401"/>
    </location>
    <ligand>
        <name>ATP</name>
        <dbReference type="ChEBI" id="CHEBI:30616"/>
    </ligand>
</feature>
<dbReference type="EMBL" id="RCHS01003049">
    <property type="protein sequence ID" value="RMX44107.1"/>
    <property type="molecule type" value="Genomic_DNA"/>
</dbReference>
<evidence type="ECO:0000256" key="2">
    <source>
        <dbReference type="ARBA" id="ARBA00010385"/>
    </source>
</evidence>
<dbReference type="FunFam" id="3.40.50.1760:FF:000001">
    <property type="entry name" value="Glutathione synthetase"/>
    <property type="match status" value="1"/>
</dbReference>
<organism evidence="18 19">
    <name type="scientific">Pocillopora damicornis</name>
    <name type="common">Cauliflower coral</name>
    <name type="synonym">Millepora damicornis</name>
    <dbReference type="NCBI Taxonomy" id="46731"/>
    <lineage>
        <taxon>Eukaryota</taxon>
        <taxon>Metazoa</taxon>
        <taxon>Cnidaria</taxon>
        <taxon>Anthozoa</taxon>
        <taxon>Hexacorallia</taxon>
        <taxon>Scleractinia</taxon>
        <taxon>Astrocoeniina</taxon>
        <taxon>Pocilloporidae</taxon>
        <taxon>Pocillopora</taxon>
    </lineage>
</organism>
<comment type="cofactor">
    <cofactor evidence="13 15">
        <name>Mg(2+)</name>
        <dbReference type="ChEBI" id="CHEBI:18420"/>
    </cofactor>
    <text evidence="13 15">Binds 1 Mg(2+) ion per subunit.</text>
</comment>
<dbReference type="SUPFAM" id="SSF56059">
    <property type="entry name" value="Glutathione synthetase ATP-binding domain-like"/>
    <property type="match status" value="1"/>
</dbReference>